<evidence type="ECO:0000313" key="6">
    <source>
        <dbReference type="EMBL" id="MBB5076927.1"/>
    </source>
</evidence>
<gene>
    <name evidence="6" type="ORF">HNR40_002391</name>
</gene>
<reference evidence="6 7" key="1">
    <citation type="submission" date="2020-08" db="EMBL/GenBank/DDBJ databases">
        <title>Genomic Encyclopedia of Type Strains, Phase IV (KMG-IV): sequencing the most valuable type-strain genomes for metagenomic binning, comparative biology and taxonomic classification.</title>
        <authorList>
            <person name="Goeker M."/>
        </authorList>
    </citation>
    <scope>NUCLEOTIDE SEQUENCE [LARGE SCALE GENOMIC DNA]</scope>
    <source>
        <strain evidence="6 7">DSM 45385</strain>
    </source>
</reference>
<dbReference type="GO" id="GO:0003700">
    <property type="term" value="F:DNA-binding transcription factor activity"/>
    <property type="evidence" value="ECO:0007669"/>
    <property type="project" value="TreeGrafter"/>
</dbReference>
<keyword evidence="3" id="KW-0804">Transcription</keyword>
<dbReference type="Gene3D" id="1.10.10.60">
    <property type="entry name" value="Homeodomain-like"/>
    <property type="match status" value="1"/>
</dbReference>
<sequence length="196" mass="22018">MSDEQRSAGPGRPRSTATHAAILRAARHLLAESGYARLTMDGVASRAAVSKATLYRWWSGKAELVVEVLLREVTTEDVPDLGSTRAEMRALLRLLAGMDEESDPALTEAGWALMADPDGRKAMQAHFLNRRRDSGRTLIRRAAERGDLPSGVDDDFLIDLYSGFLFYRVLFWQQPIHERDIDRLLDLIFDGRPPLR</sequence>
<dbReference type="InterPro" id="IPR001647">
    <property type="entry name" value="HTH_TetR"/>
</dbReference>
<evidence type="ECO:0000313" key="7">
    <source>
        <dbReference type="Proteomes" id="UP000568380"/>
    </source>
</evidence>
<evidence type="ECO:0000256" key="1">
    <source>
        <dbReference type="ARBA" id="ARBA00023015"/>
    </source>
</evidence>
<dbReference type="InterPro" id="IPR011075">
    <property type="entry name" value="TetR_C"/>
</dbReference>
<dbReference type="EMBL" id="JACHIN010000002">
    <property type="protein sequence ID" value="MBB5076927.1"/>
    <property type="molecule type" value="Genomic_DNA"/>
</dbReference>
<dbReference type="Proteomes" id="UP000568380">
    <property type="component" value="Unassembled WGS sequence"/>
</dbReference>
<dbReference type="Pfam" id="PF00440">
    <property type="entry name" value="TetR_N"/>
    <property type="match status" value="1"/>
</dbReference>
<keyword evidence="7" id="KW-1185">Reference proteome</keyword>
<dbReference type="PROSITE" id="PS50977">
    <property type="entry name" value="HTH_TETR_2"/>
    <property type="match status" value="1"/>
</dbReference>
<dbReference type="RefSeq" id="WP_184960459.1">
    <property type="nucleotide sequence ID" value="NZ_JACHIN010000002.1"/>
</dbReference>
<accession>A0A7W7ZZV5</accession>
<dbReference type="SUPFAM" id="SSF46689">
    <property type="entry name" value="Homeodomain-like"/>
    <property type="match status" value="1"/>
</dbReference>
<dbReference type="InterPro" id="IPR050109">
    <property type="entry name" value="HTH-type_TetR-like_transc_reg"/>
</dbReference>
<dbReference type="InterPro" id="IPR036271">
    <property type="entry name" value="Tet_transcr_reg_TetR-rel_C_sf"/>
</dbReference>
<dbReference type="InterPro" id="IPR009057">
    <property type="entry name" value="Homeodomain-like_sf"/>
</dbReference>
<feature type="domain" description="HTH tetR-type" evidence="5">
    <location>
        <begin position="16"/>
        <end position="76"/>
    </location>
</feature>
<protein>
    <submittedName>
        <fullName evidence="6">AcrR family transcriptional regulator</fullName>
    </submittedName>
</protein>
<evidence type="ECO:0000256" key="2">
    <source>
        <dbReference type="ARBA" id="ARBA00023125"/>
    </source>
</evidence>
<comment type="caution">
    <text evidence="6">The sequence shown here is derived from an EMBL/GenBank/DDBJ whole genome shotgun (WGS) entry which is preliminary data.</text>
</comment>
<dbReference type="SUPFAM" id="SSF48498">
    <property type="entry name" value="Tetracyclin repressor-like, C-terminal domain"/>
    <property type="match status" value="1"/>
</dbReference>
<dbReference type="Gene3D" id="1.10.357.10">
    <property type="entry name" value="Tetracycline Repressor, domain 2"/>
    <property type="match status" value="1"/>
</dbReference>
<dbReference type="GO" id="GO:0000976">
    <property type="term" value="F:transcription cis-regulatory region binding"/>
    <property type="evidence" value="ECO:0007669"/>
    <property type="project" value="TreeGrafter"/>
</dbReference>
<dbReference type="Pfam" id="PF16859">
    <property type="entry name" value="TetR_C_11"/>
    <property type="match status" value="1"/>
</dbReference>
<feature type="DNA-binding region" description="H-T-H motif" evidence="4">
    <location>
        <begin position="39"/>
        <end position="58"/>
    </location>
</feature>
<name>A0A7W7ZZV5_9ACTN</name>
<proteinExistence type="predicted"/>
<keyword evidence="2 4" id="KW-0238">DNA-binding</keyword>
<keyword evidence="1" id="KW-0805">Transcription regulation</keyword>
<evidence type="ECO:0000259" key="5">
    <source>
        <dbReference type="PROSITE" id="PS50977"/>
    </source>
</evidence>
<organism evidence="6 7">
    <name type="scientific">Nonomuraea endophytica</name>
    <dbReference type="NCBI Taxonomy" id="714136"/>
    <lineage>
        <taxon>Bacteria</taxon>
        <taxon>Bacillati</taxon>
        <taxon>Actinomycetota</taxon>
        <taxon>Actinomycetes</taxon>
        <taxon>Streptosporangiales</taxon>
        <taxon>Streptosporangiaceae</taxon>
        <taxon>Nonomuraea</taxon>
    </lineage>
</organism>
<evidence type="ECO:0000256" key="4">
    <source>
        <dbReference type="PROSITE-ProRule" id="PRU00335"/>
    </source>
</evidence>
<dbReference type="AlphaFoldDB" id="A0A7W7ZZV5"/>
<dbReference type="PANTHER" id="PTHR30055">
    <property type="entry name" value="HTH-TYPE TRANSCRIPTIONAL REGULATOR RUTR"/>
    <property type="match status" value="1"/>
</dbReference>
<dbReference type="PANTHER" id="PTHR30055:SF148">
    <property type="entry name" value="TETR-FAMILY TRANSCRIPTIONAL REGULATOR"/>
    <property type="match status" value="1"/>
</dbReference>
<dbReference type="PRINTS" id="PR00455">
    <property type="entry name" value="HTHTETR"/>
</dbReference>
<evidence type="ECO:0000256" key="3">
    <source>
        <dbReference type="ARBA" id="ARBA00023163"/>
    </source>
</evidence>